<organism evidence="2 3">
    <name type="scientific">Phanerochaete sordida</name>
    <dbReference type="NCBI Taxonomy" id="48140"/>
    <lineage>
        <taxon>Eukaryota</taxon>
        <taxon>Fungi</taxon>
        <taxon>Dikarya</taxon>
        <taxon>Basidiomycota</taxon>
        <taxon>Agaricomycotina</taxon>
        <taxon>Agaricomycetes</taxon>
        <taxon>Polyporales</taxon>
        <taxon>Phanerochaetaceae</taxon>
        <taxon>Phanerochaete</taxon>
    </lineage>
</organism>
<dbReference type="InterPro" id="IPR028245">
    <property type="entry name" value="PIL1/LSP1"/>
</dbReference>
<name>A0A9P3LEB4_9APHY</name>
<feature type="compositionally biased region" description="Basic and acidic residues" evidence="1">
    <location>
        <begin position="568"/>
        <end position="584"/>
    </location>
</feature>
<dbReference type="OrthoDB" id="5599269at2759"/>
<feature type="region of interest" description="Disordered" evidence="1">
    <location>
        <begin position="453"/>
        <end position="940"/>
    </location>
</feature>
<dbReference type="GO" id="GO:0008289">
    <property type="term" value="F:lipid binding"/>
    <property type="evidence" value="ECO:0007669"/>
    <property type="project" value="TreeGrafter"/>
</dbReference>
<feature type="compositionally biased region" description="Polar residues" evidence="1">
    <location>
        <begin position="714"/>
        <end position="731"/>
    </location>
</feature>
<evidence type="ECO:0000313" key="2">
    <source>
        <dbReference type="EMBL" id="GJE91333.1"/>
    </source>
</evidence>
<feature type="compositionally biased region" description="Basic and acidic residues" evidence="1">
    <location>
        <begin position="126"/>
        <end position="136"/>
    </location>
</feature>
<keyword evidence="3" id="KW-1185">Reference proteome</keyword>
<dbReference type="GO" id="GO:0006897">
    <property type="term" value="P:endocytosis"/>
    <property type="evidence" value="ECO:0007669"/>
    <property type="project" value="TreeGrafter"/>
</dbReference>
<dbReference type="EMBL" id="BPQB01000021">
    <property type="protein sequence ID" value="GJE91333.1"/>
    <property type="molecule type" value="Genomic_DNA"/>
</dbReference>
<dbReference type="Proteomes" id="UP000703269">
    <property type="component" value="Unassembled WGS sequence"/>
</dbReference>
<dbReference type="AlphaFoldDB" id="A0A9P3LEB4"/>
<evidence type="ECO:0000313" key="3">
    <source>
        <dbReference type="Proteomes" id="UP000703269"/>
    </source>
</evidence>
<dbReference type="GO" id="GO:0036286">
    <property type="term" value="C:eisosome filament"/>
    <property type="evidence" value="ECO:0007669"/>
    <property type="project" value="TreeGrafter"/>
</dbReference>
<comment type="caution">
    <text evidence="2">The sequence shown here is derived from an EMBL/GenBank/DDBJ whole genome shotgun (WGS) entry which is preliminary data.</text>
</comment>
<gene>
    <name evidence="2" type="ORF">PsYK624_074820</name>
</gene>
<evidence type="ECO:0000256" key="1">
    <source>
        <dbReference type="SAM" id="MobiDB-lite"/>
    </source>
</evidence>
<feature type="compositionally biased region" description="Polar residues" evidence="1">
    <location>
        <begin position="501"/>
        <end position="518"/>
    </location>
</feature>
<dbReference type="Pfam" id="PF13805">
    <property type="entry name" value="Pil1"/>
    <property type="match status" value="1"/>
</dbReference>
<feature type="region of interest" description="Disordered" evidence="1">
    <location>
        <begin position="108"/>
        <end position="136"/>
    </location>
</feature>
<dbReference type="InterPro" id="IPR027267">
    <property type="entry name" value="AH/BAR_dom_sf"/>
</dbReference>
<sequence length="940" mass="99527">MFRSATTRIAHNSHVPGLAQAAISKDLKALQDLINAEKAVQQTMQRLGGDLTKAAEAAKVWGNGEGDDLGDTFTACAALLLHYANALARFSTHIGTVREQMKQVRTREENLDELKKRRKSLVSKADSADKKLSKMSGDHKNFQAQADSLNRLREEIRGMDTEILNEEANLGDFKRSSGRTWMGIKLGALAECCEKGLIVSDLGKLVIAEIPQGKTEPGLPRPYYTGHTNTEALVAEGRRRIDNVGFTTEANVGVRQLPGPELPPVPGTVSRTSSMQFGFTNPPSAPGTPDPGARNSGGNRFSQVIMSPAGMSYVGLPEVGQTTPGLGMTSMLESGVSPYQLPRSPPPGSTAGSSDFNPYVPTSYTDEFGAQPASPYAPRSSSLRNAGGAPASPIAGRFATFPTKLGGAGGPRPQPQASGSSFAPPRLDGRVPSIELERPDLSFSSSVAEALGEEWTGDARAPSSTSSKAYENKMYANNRDYSPPPPQYTPVPEATLGTIEEQPTGTRGSSSQHQAQPTEQAEHSQQAAAEDPFNDGRQSETEGEEESALAYMSPPMDNHVSLPASSNHSHEDRRVRFDSPHMDSEPAGVVATEPHPSVSEMRTQSPTARHEAVPAQSTNPSVPSPFGSPMVPAPAVAIGATGSPDLMQTTPPPVPTSPEEEEKALNAAAAREVSRELDALMFSSPLKTPEQPKLAQRPDPLEVPDRTFVRRYTPSRSSLGGDSVTSPTSLRNELPYVRERDRTATASPTSSVPPHSPTVSSSHGHDADDQAAASQPPPSIALPPPSMPSPAISSNASTPFKTPLSEFPAPVKGPGSFYNLPSASASGGIGPNGPRTISAAAFKRQLRSPSSPPPAEAAQANVSPLNVHKRVPVPRLDDPMARVSSAPDPARPASIASGHQEEDSYDYISAYMDEDPGSGQSQGYGSGRFATNLESRDGVR</sequence>
<accession>A0A9P3LEB4</accession>
<dbReference type="GO" id="GO:0070941">
    <property type="term" value="P:eisosome assembly"/>
    <property type="evidence" value="ECO:0007669"/>
    <property type="project" value="TreeGrafter"/>
</dbReference>
<dbReference type="Gene3D" id="1.20.1270.60">
    <property type="entry name" value="Arfaptin homology (AH) domain/BAR domain"/>
    <property type="match status" value="1"/>
</dbReference>
<dbReference type="PANTHER" id="PTHR31962">
    <property type="entry name" value="SPHINGOLIPID LONG CHAIN BASE-RESPONSIVE PROTEIN PIL1"/>
    <property type="match status" value="1"/>
</dbReference>
<dbReference type="PANTHER" id="PTHR31962:SF6">
    <property type="entry name" value="EISOSOME COMPONENT PIL1-DOMAIN-CONTAINING PROTEIN"/>
    <property type="match status" value="1"/>
</dbReference>
<reference evidence="2 3" key="1">
    <citation type="submission" date="2021-08" db="EMBL/GenBank/DDBJ databases">
        <title>Draft Genome Sequence of Phanerochaete sordida strain YK-624.</title>
        <authorList>
            <person name="Mori T."/>
            <person name="Dohra H."/>
            <person name="Suzuki T."/>
            <person name="Kawagishi H."/>
            <person name="Hirai H."/>
        </authorList>
    </citation>
    <scope>NUCLEOTIDE SEQUENCE [LARGE SCALE GENOMIC DNA]</scope>
    <source>
        <strain evidence="2 3">YK-624</strain>
    </source>
</reference>
<feature type="region of interest" description="Disordered" evidence="1">
    <location>
        <begin position="279"/>
        <end position="302"/>
    </location>
</feature>
<feature type="compositionally biased region" description="Polar residues" evidence="1">
    <location>
        <begin position="350"/>
        <end position="365"/>
    </location>
</feature>
<feature type="compositionally biased region" description="Pro residues" evidence="1">
    <location>
        <begin position="775"/>
        <end position="788"/>
    </location>
</feature>
<dbReference type="GO" id="GO:0005886">
    <property type="term" value="C:plasma membrane"/>
    <property type="evidence" value="ECO:0007669"/>
    <property type="project" value="TreeGrafter"/>
</dbReference>
<evidence type="ECO:0008006" key="4">
    <source>
        <dbReference type="Google" id="ProtNLM"/>
    </source>
</evidence>
<feature type="region of interest" description="Disordered" evidence="1">
    <location>
        <begin position="324"/>
        <end position="430"/>
    </location>
</feature>
<feature type="compositionally biased region" description="Low complexity" evidence="1">
    <location>
        <begin position="744"/>
        <end position="762"/>
    </location>
</feature>
<protein>
    <recommendedName>
        <fullName evidence="4">Eisosome component PIL1-domain-containing protein</fullName>
    </recommendedName>
</protein>
<feature type="compositionally biased region" description="Basic and acidic residues" evidence="1">
    <location>
        <begin position="699"/>
        <end position="708"/>
    </location>
</feature>
<proteinExistence type="predicted"/>